<name>A0ABQ7M4F5_BRACM</name>
<dbReference type="Proteomes" id="UP000823674">
    <property type="component" value="Chromosome A06"/>
</dbReference>
<dbReference type="InterPro" id="IPR002156">
    <property type="entry name" value="RNaseH_domain"/>
</dbReference>
<evidence type="ECO:0000256" key="1">
    <source>
        <dbReference type="SAM" id="Phobius"/>
    </source>
</evidence>
<feature type="domain" description="RNase H type-1" evidence="2">
    <location>
        <begin position="4"/>
        <end position="60"/>
    </location>
</feature>
<keyword evidence="4" id="KW-1185">Reference proteome</keyword>
<organism evidence="3 4">
    <name type="scientific">Brassica rapa subsp. trilocularis</name>
    <dbReference type="NCBI Taxonomy" id="1813537"/>
    <lineage>
        <taxon>Eukaryota</taxon>
        <taxon>Viridiplantae</taxon>
        <taxon>Streptophyta</taxon>
        <taxon>Embryophyta</taxon>
        <taxon>Tracheophyta</taxon>
        <taxon>Spermatophyta</taxon>
        <taxon>Magnoliopsida</taxon>
        <taxon>eudicotyledons</taxon>
        <taxon>Gunneridae</taxon>
        <taxon>Pentapetalae</taxon>
        <taxon>rosids</taxon>
        <taxon>malvids</taxon>
        <taxon>Brassicales</taxon>
        <taxon>Brassicaceae</taxon>
        <taxon>Brassiceae</taxon>
        <taxon>Brassica</taxon>
    </lineage>
</organism>
<proteinExistence type="predicted"/>
<evidence type="ECO:0000259" key="2">
    <source>
        <dbReference type="Pfam" id="PF13456"/>
    </source>
</evidence>
<dbReference type="InterPro" id="IPR036397">
    <property type="entry name" value="RNaseH_sf"/>
</dbReference>
<dbReference type="EMBL" id="JADBGQ010000006">
    <property type="protein sequence ID" value="KAG5393667.1"/>
    <property type="molecule type" value="Genomic_DNA"/>
</dbReference>
<evidence type="ECO:0000313" key="4">
    <source>
        <dbReference type="Proteomes" id="UP000823674"/>
    </source>
</evidence>
<keyword evidence="1" id="KW-0472">Membrane</keyword>
<evidence type="ECO:0000313" key="3">
    <source>
        <dbReference type="EMBL" id="KAG5393667.1"/>
    </source>
</evidence>
<reference evidence="3 4" key="1">
    <citation type="submission" date="2021-03" db="EMBL/GenBank/DDBJ databases">
        <authorList>
            <person name="King G.J."/>
            <person name="Bancroft I."/>
            <person name="Baten A."/>
            <person name="Bloomfield J."/>
            <person name="Borpatragohain P."/>
            <person name="He Z."/>
            <person name="Irish N."/>
            <person name="Irwin J."/>
            <person name="Liu K."/>
            <person name="Mauleon R.P."/>
            <person name="Moore J."/>
            <person name="Morris R."/>
            <person name="Ostergaard L."/>
            <person name="Wang B."/>
            <person name="Wells R."/>
        </authorList>
    </citation>
    <scope>NUCLEOTIDE SEQUENCE [LARGE SCALE GENOMIC DNA]</scope>
    <source>
        <strain evidence="3">R-o-18</strain>
        <tissue evidence="3">Leaf</tissue>
    </source>
</reference>
<dbReference type="Gene3D" id="3.30.420.10">
    <property type="entry name" value="Ribonuclease H-like superfamily/Ribonuclease H"/>
    <property type="match status" value="1"/>
</dbReference>
<keyword evidence="1" id="KW-0812">Transmembrane</keyword>
<keyword evidence="1" id="KW-1133">Transmembrane helix</keyword>
<accession>A0ABQ7M4F5</accession>
<dbReference type="Pfam" id="PF13456">
    <property type="entry name" value="RVT_3"/>
    <property type="match status" value="1"/>
</dbReference>
<protein>
    <recommendedName>
        <fullName evidence="2">RNase H type-1 domain-containing protein</fullName>
    </recommendedName>
</protein>
<gene>
    <name evidence="3" type="primary">A06p042880.1_BraROA</name>
    <name evidence="3" type="ORF">IGI04_023630</name>
</gene>
<sequence>MCSESDSSQLIKAVNSGNCVPELDGVVADILSFASIFEFISFVWISRERNGQADMLAKLANLVANLLTIHARVTSRVVETDGNVGHDKMESIPEMMFAAREEPLEFVF</sequence>
<comment type="caution">
    <text evidence="3">The sequence shown here is derived from an EMBL/GenBank/DDBJ whole genome shotgun (WGS) entry which is preliminary data.</text>
</comment>
<feature type="transmembrane region" description="Helical" evidence="1">
    <location>
        <begin position="26"/>
        <end position="45"/>
    </location>
</feature>